<proteinExistence type="predicted"/>
<protein>
    <submittedName>
        <fullName evidence="2">Uncharacterized protein</fullName>
    </submittedName>
</protein>
<feature type="region of interest" description="Disordered" evidence="1">
    <location>
        <begin position="61"/>
        <end position="102"/>
    </location>
</feature>
<evidence type="ECO:0000313" key="3">
    <source>
        <dbReference type="Proteomes" id="UP000824540"/>
    </source>
</evidence>
<comment type="caution">
    <text evidence="2">The sequence shown here is derived from an EMBL/GenBank/DDBJ whole genome shotgun (WGS) entry which is preliminary data.</text>
</comment>
<sequence length="238" mass="26350">MIQLKVGMTDLDIAKLLEASADLSLFFGISLCCAPFNQRFDRLHLYQHYDTMPSQAQPRFAQYSSDGQSGCEPPSAARQEQAADVQSDVSRHGGQKSEGGGRVESSYVRMVSFKEGLHMVNGFIVQPSVLAKNHGSEALHPCAQLDRPAMAGHQTSMLGVTLKRLVPFMVLLHPGLDEPLNILLIWNDNFHLRKVSSDLEFCNNSHGSRHTSGDRNSRPWSVRMASGAPWMKKMSIKA</sequence>
<gene>
    <name evidence="2" type="ORF">JZ751_024052</name>
</gene>
<organism evidence="2 3">
    <name type="scientific">Albula glossodonta</name>
    <name type="common">roundjaw bonefish</name>
    <dbReference type="NCBI Taxonomy" id="121402"/>
    <lineage>
        <taxon>Eukaryota</taxon>
        <taxon>Metazoa</taxon>
        <taxon>Chordata</taxon>
        <taxon>Craniata</taxon>
        <taxon>Vertebrata</taxon>
        <taxon>Euteleostomi</taxon>
        <taxon>Actinopterygii</taxon>
        <taxon>Neopterygii</taxon>
        <taxon>Teleostei</taxon>
        <taxon>Albuliformes</taxon>
        <taxon>Albulidae</taxon>
        <taxon>Albula</taxon>
    </lineage>
</organism>
<dbReference type="EMBL" id="JAFBMS010000057">
    <property type="protein sequence ID" value="KAG9339193.1"/>
    <property type="molecule type" value="Genomic_DNA"/>
</dbReference>
<name>A0A8T2NF86_9TELE</name>
<evidence type="ECO:0000313" key="2">
    <source>
        <dbReference type="EMBL" id="KAG9339193.1"/>
    </source>
</evidence>
<evidence type="ECO:0000256" key="1">
    <source>
        <dbReference type="SAM" id="MobiDB-lite"/>
    </source>
</evidence>
<accession>A0A8T2NF86</accession>
<dbReference type="Proteomes" id="UP000824540">
    <property type="component" value="Unassembled WGS sequence"/>
</dbReference>
<reference evidence="2" key="1">
    <citation type="thesis" date="2021" institute="BYU ScholarsArchive" country="Provo, UT, USA">
        <title>Applications of and Algorithms for Genome Assembly and Genomic Analyses with an Emphasis on Marine Teleosts.</title>
        <authorList>
            <person name="Pickett B.D."/>
        </authorList>
    </citation>
    <scope>NUCLEOTIDE SEQUENCE</scope>
    <source>
        <strain evidence="2">HI-2016</strain>
    </source>
</reference>
<dbReference type="AlphaFoldDB" id="A0A8T2NF86"/>
<keyword evidence="3" id="KW-1185">Reference proteome</keyword>